<evidence type="ECO:0000259" key="8">
    <source>
        <dbReference type="Pfam" id="PF13439"/>
    </source>
</evidence>
<dbReference type="Pfam" id="PF13439">
    <property type="entry name" value="Glyco_transf_4"/>
    <property type="match status" value="1"/>
</dbReference>
<gene>
    <name evidence="9" type="ordered locus">Anacy_5147</name>
</gene>
<dbReference type="InterPro" id="IPR006380">
    <property type="entry name" value="SPP-like_dom"/>
</dbReference>
<dbReference type="SUPFAM" id="SSF53756">
    <property type="entry name" value="UDP-Glycosyltransferase/glycogen phosphorylase"/>
    <property type="match status" value="1"/>
</dbReference>
<dbReference type="InterPro" id="IPR012821">
    <property type="entry name" value="Sucrose_P_synth_Pase-like_dom"/>
</dbReference>
<accession>K9ZMQ2</accession>
<reference evidence="10" key="1">
    <citation type="journal article" date="2013" name="Proc. Natl. Acad. Sci. U.S.A.">
        <title>Improving the coverage of the cyanobacterial phylum using diversity-driven genome sequencing.</title>
        <authorList>
            <person name="Shih P.M."/>
            <person name="Wu D."/>
            <person name="Latifi A."/>
            <person name="Axen S.D."/>
            <person name="Fewer D.P."/>
            <person name="Talla E."/>
            <person name="Calteau A."/>
            <person name="Cai F."/>
            <person name="Tandeau de Marsac N."/>
            <person name="Rippka R."/>
            <person name="Herdman M."/>
            <person name="Sivonen K."/>
            <person name="Coursin T."/>
            <person name="Laurent T."/>
            <person name="Goodwin L."/>
            <person name="Nolan M."/>
            <person name="Davenport K.W."/>
            <person name="Han C.S."/>
            <person name="Rubin E.M."/>
            <person name="Eisen J.A."/>
            <person name="Woyke T."/>
            <person name="Gugger M."/>
            <person name="Kerfeld C.A."/>
        </authorList>
    </citation>
    <scope>NUCLEOTIDE SEQUENCE [LARGE SCALE GENOMIC DNA]</scope>
    <source>
        <strain evidence="10">ATCC 27899 / PCC 7122</strain>
    </source>
</reference>
<dbReference type="NCBIfam" id="TIGR01484">
    <property type="entry name" value="HAD-SF-IIB"/>
    <property type="match status" value="1"/>
</dbReference>
<dbReference type="PANTHER" id="PTHR46039">
    <property type="entry name" value="SUCROSE-PHOSPHATE SYNTHASE 3-RELATED"/>
    <property type="match status" value="1"/>
</dbReference>
<feature type="domain" description="Glycosyl transferase family 1" evidence="6">
    <location>
        <begin position="245"/>
        <end position="423"/>
    </location>
</feature>
<dbReference type="OrthoDB" id="9795068at2"/>
<keyword evidence="10" id="KW-1185">Reference proteome</keyword>
<feature type="domain" description="Sucrose phosphatase-like" evidence="7">
    <location>
        <begin position="483"/>
        <end position="718"/>
    </location>
</feature>
<sequence>MSNSQGLYILLVSVHGLIRGHNLELGRDADTGGQTKYAVELATTLAKNPQVERVDLVTRLVNDPKVSPDYAQPIEILSDKAQIIRLACGPRRYLRKEVLWQHLDTFADELLRHIRKVGRIPNVIHTHYADAGYVGSRVAGWLGTPLVHTGHSLGRVKQQKLLEQGTKQEVIEDHFHISTRIEAEEITLGGAALVIASTNQEVEQQYSVYDRYQPERMVVIPPGVDLDRFYLPGDDWHNPPIQKELDRFLKDPQKPIIMAISRPAIRKNVSSLIKAYGEDPELRKLANLVIVLGKRDDIMTMESGPRQVFIEILQLIDRYDLYGHIAYPKHHNADDVPDLYRLTARTQGVFINPALTEPFGLTLIEASACGVPIIATADGGPRDILAACENGLLIDPLNIQEIQNALRKALTDKEQWQNWSSNGLVNVRKYFSWNSHVEKYLEKIHLFPQRRIQSLLSPLPASPATDHPEWNVPDTNRLPTADRFLVCEIDNTLLGDKEALEKLIQRIRNEGHTTGVGIATGRTLESTLSMLEEWRFPMPDLLITSAGSEIYYGPQIVTDTSWQKHIGYQWQAEAIRAAMKNIPGVELQPEEAQRKFKVSYFVDEAKAPNFREIIRHLRRHQLPVKGIYSHNMYLDLVPIRASKGDAIRYVALKWGLPVQRFLVAGASGNDETMLGGNTLGVVVGNYSQEIEKLRGYPQIYFAQGNYAWGILEALDYYDFFGNLSQKQPEMVTV</sequence>
<evidence type="ECO:0000256" key="4">
    <source>
        <dbReference type="ARBA" id="ARBA00022679"/>
    </source>
</evidence>
<dbReference type="NCBIfam" id="TIGR02472">
    <property type="entry name" value="sucr_P_syn_N"/>
    <property type="match status" value="1"/>
</dbReference>
<dbReference type="Pfam" id="PF05116">
    <property type="entry name" value="S6PP"/>
    <property type="match status" value="1"/>
</dbReference>
<dbReference type="RefSeq" id="WP_015217096.1">
    <property type="nucleotide sequence ID" value="NC_019771.1"/>
</dbReference>
<dbReference type="EC" id="2.4.1.14" evidence="2"/>
<evidence type="ECO:0000256" key="3">
    <source>
        <dbReference type="ARBA" id="ARBA00022676"/>
    </source>
</evidence>
<dbReference type="GO" id="GO:0016791">
    <property type="term" value="F:phosphatase activity"/>
    <property type="evidence" value="ECO:0007669"/>
    <property type="project" value="UniProtKB-ARBA"/>
</dbReference>
<keyword evidence="9" id="KW-0378">Hydrolase</keyword>
<dbReference type="Proteomes" id="UP000010474">
    <property type="component" value="Chromosome"/>
</dbReference>
<dbReference type="Gene3D" id="3.90.1070.10">
    <property type="match status" value="1"/>
</dbReference>
<dbReference type="InterPro" id="IPR044161">
    <property type="entry name" value="SPS"/>
</dbReference>
<dbReference type="STRING" id="272123.Anacy_5147"/>
<dbReference type="GO" id="GO:0046524">
    <property type="term" value="F:sucrose-phosphate synthase activity"/>
    <property type="evidence" value="ECO:0007669"/>
    <property type="project" value="UniProtKB-EC"/>
</dbReference>
<proteinExistence type="inferred from homology"/>
<dbReference type="KEGG" id="acy:Anacy_5147"/>
<name>K9ZMQ2_ANACC</name>
<dbReference type="AlphaFoldDB" id="K9ZMQ2"/>
<keyword evidence="4 9" id="KW-0808">Transferase</keyword>
<dbReference type="eggNOG" id="COG0438">
    <property type="taxonomic scope" value="Bacteria"/>
</dbReference>
<protein>
    <recommendedName>
        <fullName evidence="2">sucrose-phosphate synthase</fullName>
        <ecNumber evidence="2">2.4.1.14</ecNumber>
    </recommendedName>
</protein>
<dbReference type="SUPFAM" id="SSF56784">
    <property type="entry name" value="HAD-like"/>
    <property type="match status" value="1"/>
</dbReference>
<dbReference type="HOGENOM" id="CLU_009583_24_0_3"/>
<evidence type="ECO:0000256" key="2">
    <source>
        <dbReference type="ARBA" id="ARBA00012536"/>
    </source>
</evidence>
<comment type="catalytic activity">
    <reaction evidence="5">
        <text>beta-D-fructose 6-phosphate + UDP-alpha-D-glucose = sucrose 6(F)-phosphate + UDP + H(+)</text>
        <dbReference type="Rhea" id="RHEA:22172"/>
        <dbReference type="ChEBI" id="CHEBI:15378"/>
        <dbReference type="ChEBI" id="CHEBI:57634"/>
        <dbReference type="ChEBI" id="CHEBI:57723"/>
        <dbReference type="ChEBI" id="CHEBI:58223"/>
        <dbReference type="ChEBI" id="CHEBI:58885"/>
        <dbReference type="EC" id="2.4.1.14"/>
    </reaction>
</comment>
<dbReference type="EMBL" id="CP003659">
    <property type="protein sequence ID" value="AFZ60481.1"/>
    <property type="molecule type" value="Genomic_DNA"/>
</dbReference>
<dbReference type="InterPro" id="IPR001296">
    <property type="entry name" value="Glyco_trans_1"/>
</dbReference>
<comment type="similarity">
    <text evidence="1">Belongs to the glycosyltransferase 1 family.</text>
</comment>
<evidence type="ECO:0000256" key="5">
    <source>
        <dbReference type="ARBA" id="ARBA00047471"/>
    </source>
</evidence>
<organism evidence="9 10">
    <name type="scientific">Anabaena cylindrica (strain ATCC 27899 / PCC 7122)</name>
    <dbReference type="NCBI Taxonomy" id="272123"/>
    <lineage>
        <taxon>Bacteria</taxon>
        <taxon>Bacillati</taxon>
        <taxon>Cyanobacteriota</taxon>
        <taxon>Cyanophyceae</taxon>
        <taxon>Nostocales</taxon>
        <taxon>Nostocaceae</taxon>
        <taxon>Anabaena</taxon>
    </lineage>
</organism>
<dbReference type="eggNOG" id="COG0561">
    <property type="taxonomic scope" value="Bacteria"/>
</dbReference>
<dbReference type="Gene3D" id="3.40.50.1000">
    <property type="entry name" value="HAD superfamily/HAD-like"/>
    <property type="match status" value="1"/>
</dbReference>
<evidence type="ECO:0000256" key="1">
    <source>
        <dbReference type="ARBA" id="ARBA00006530"/>
    </source>
</evidence>
<evidence type="ECO:0000259" key="6">
    <source>
        <dbReference type="Pfam" id="PF00534"/>
    </source>
</evidence>
<evidence type="ECO:0000313" key="9">
    <source>
        <dbReference type="EMBL" id="AFZ60481.1"/>
    </source>
</evidence>
<evidence type="ECO:0000259" key="7">
    <source>
        <dbReference type="Pfam" id="PF05116"/>
    </source>
</evidence>
<dbReference type="InterPro" id="IPR012822">
    <property type="entry name" value="SucroseP_synth_GlycoTrfase_dom"/>
</dbReference>
<keyword evidence="3 9" id="KW-0328">Glycosyltransferase</keyword>
<dbReference type="InterPro" id="IPR023214">
    <property type="entry name" value="HAD_sf"/>
</dbReference>
<evidence type="ECO:0000313" key="10">
    <source>
        <dbReference type="Proteomes" id="UP000010474"/>
    </source>
</evidence>
<dbReference type="Pfam" id="PF00534">
    <property type="entry name" value="Glycos_transf_1"/>
    <property type="match status" value="1"/>
</dbReference>
<dbReference type="PATRIC" id="fig|272123.3.peg.5588"/>
<dbReference type="NCBIfam" id="TIGR02471">
    <property type="entry name" value="sucr_syn_bact_C"/>
    <property type="match status" value="1"/>
</dbReference>
<dbReference type="PANTHER" id="PTHR46039:SF5">
    <property type="entry name" value="SUCROSE-PHOSPHATE SYNTHASE 3-RELATED"/>
    <property type="match status" value="1"/>
</dbReference>
<dbReference type="InterPro" id="IPR006379">
    <property type="entry name" value="HAD-SF_hydro_IIB"/>
</dbReference>
<dbReference type="InterPro" id="IPR028098">
    <property type="entry name" value="Glyco_trans_4-like_N"/>
</dbReference>
<dbReference type="InterPro" id="IPR036412">
    <property type="entry name" value="HAD-like_sf"/>
</dbReference>
<feature type="domain" description="Glycosyltransferase subfamily 4-like N-terminal" evidence="8">
    <location>
        <begin position="32"/>
        <end position="228"/>
    </location>
</feature>
<dbReference type="Gene3D" id="3.40.50.2000">
    <property type="entry name" value="Glycogen Phosphorylase B"/>
    <property type="match status" value="2"/>
</dbReference>
<dbReference type="CDD" id="cd03800">
    <property type="entry name" value="GT4_sucrose_synthase"/>
    <property type="match status" value="1"/>
</dbReference>